<dbReference type="PROSITE" id="PS00356">
    <property type="entry name" value="HTH_LACI_1"/>
    <property type="match status" value="1"/>
</dbReference>
<dbReference type="Gene3D" id="1.10.260.40">
    <property type="entry name" value="lambda repressor-like DNA-binding domains"/>
    <property type="match status" value="1"/>
</dbReference>
<protein>
    <submittedName>
        <fullName evidence="5">LacI family transcriptional regulator</fullName>
    </submittedName>
</protein>
<dbReference type="Proteomes" id="UP000237846">
    <property type="component" value="Unassembled WGS sequence"/>
</dbReference>
<evidence type="ECO:0000256" key="2">
    <source>
        <dbReference type="ARBA" id="ARBA00023125"/>
    </source>
</evidence>
<dbReference type="EMBL" id="PVZC01000014">
    <property type="protein sequence ID" value="PRX91750.1"/>
    <property type="molecule type" value="Genomic_DNA"/>
</dbReference>
<dbReference type="PANTHER" id="PTHR30146">
    <property type="entry name" value="LACI-RELATED TRANSCRIPTIONAL REPRESSOR"/>
    <property type="match status" value="1"/>
</dbReference>
<accession>A0A2T0PS72</accession>
<dbReference type="GO" id="GO:0003700">
    <property type="term" value="F:DNA-binding transcription factor activity"/>
    <property type="evidence" value="ECO:0007669"/>
    <property type="project" value="TreeGrafter"/>
</dbReference>
<evidence type="ECO:0000259" key="4">
    <source>
        <dbReference type="PROSITE" id="PS50932"/>
    </source>
</evidence>
<dbReference type="SMART" id="SM00354">
    <property type="entry name" value="HTH_LACI"/>
    <property type="match status" value="1"/>
</dbReference>
<evidence type="ECO:0000256" key="1">
    <source>
        <dbReference type="ARBA" id="ARBA00023015"/>
    </source>
</evidence>
<proteinExistence type="predicted"/>
<dbReference type="InterPro" id="IPR046335">
    <property type="entry name" value="LacI/GalR-like_sensor"/>
</dbReference>
<name>A0A2T0PS72_9ACTN</name>
<dbReference type="SUPFAM" id="SSF53822">
    <property type="entry name" value="Periplasmic binding protein-like I"/>
    <property type="match status" value="1"/>
</dbReference>
<feature type="domain" description="HTH lacI-type" evidence="4">
    <location>
        <begin position="16"/>
        <end position="70"/>
    </location>
</feature>
<comment type="caution">
    <text evidence="5">The sequence shown here is derived from an EMBL/GenBank/DDBJ whole genome shotgun (WGS) entry which is preliminary data.</text>
</comment>
<keyword evidence="3" id="KW-0804">Transcription</keyword>
<gene>
    <name evidence="5" type="ORF">CLV72_11432</name>
</gene>
<evidence type="ECO:0000313" key="5">
    <source>
        <dbReference type="EMBL" id="PRX91750.1"/>
    </source>
</evidence>
<dbReference type="AlphaFoldDB" id="A0A2T0PS72"/>
<dbReference type="InterPro" id="IPR028082">
    <property type="entry name" value="Peripla_BP_I"/>
</dbReference>
<keyword evidence="6" id="KW-1185">Reference proteome</keyword>
<organism evidence="5 6">
    <name type="scientific">Allonocardiopsis opalescens</name>
    <dbReference type="NCBI Taxonomy" id="1144618"/>
    <lineage>
        <taxon>Bacteria</taxon>
        <taxon>Bacillati</taxon>
        <taxon>Actinomycetota</taxon>
        <taxon>Actinomycetes</taxon>
        <taxon>Streptosporangiales</taxon>
        <taxon>Allonocardiopsis</taxon>
    </lineage>
</organism>
<dbReference type="CDD" id="cd01392">
    <property type="entry name" value="HTH_LacI"/>
    <property type="match status" value="1"/>
</dbReference>
<evidence type="ECO:0000313" key="6">
    <source>
        <dbReference type="Proteomes" id="UP000237846"/>
    </source>
</evidence>
<evidence type="ECO:0000256" key="3">
    <source>
        <dbReference type="ARBA" id="ARBA00023163"/>
    </source>
</evidence>
<dbReference type="GO" id="GO:0000976">
    <property type="term" value="F:transcription cis-regulatory region binding"/>
    <property type="evidence" value="ECO:0007669"/>
    <property type="project" value="TreeGrafter"/>
</dbReference>
<dbReference type="RefSeq" id="WP_342755700.1">
    <property type="nucleotide sequence ID" value="NZ_PVZC01000014.1"/>
</dbReference>
<dbReference type="PROSITE" id="PS50932">
    <property type="entry name" value="HTH_LACI_2"/>
    <property type="match status" value="1"/>
</dbReference>
<dbReference type="InterPro" id="IPR000843">
    <property type="entry name" value="HTH_LacI"/>
</dbReference>
<dbReference type="InterPro" id="IPR010982">
    <property type="entry name" value="Lambda_DNA-bd_dom_sf"/>
</dbReference>
<dbReference type="Gene3D" id="3.40.50.2300">
    <property type="match status" value="2"/>
</dbReference>
<dbReference type="CDD" id="cd06267">
    <property type="entry name" value="PBP1_LacI_sugar_binding-like"/>
    <property type="match status" value="1"/>
</dbReference>
<keyword evidence="1" id="KW-0805">Transcription regulation</keyword>
<dbReference type="Pfam" id="PF00356">
    <property type="entry name" value="LacI"/>
    <property type="match status" value="1"/>
</dbReference>
<keyword evidence="2" id="KW-0238">DNA-binding</keyword>
<dbReference type="PANTHER" id="PTHR30146:SF155">
    <property type="entry name" value="ALANINE RACEMASE"/>
    <property type="match status" value="1"/>
</dbReference>
<dbReference type="SUPFAM" id="SSF47413">
    <property type="entry name" value="lambda repressor-like DNA-binding domains"/>
    <property type="match status" value="1"/>
</dbReference>
<dbReference type="Pfam" id="PF13377">
    <property type="entry name" value="Peripla_BP_3"/>
    <property type="match status" value="1"/>
</dbReference>
<sequence>MNVVDTGARDQRSKRPTITDIARRAGVSKGTVSYALNDQPGVAAATRNRIREIALELGWQPNSAARALSGARAGVVGLVLARSADLLEVEPFFMSLISGFELRFGPREVSLLLQVIGEDPEQELAIYRRWAGQRKVDGVVLADLRTGDPRPALLSELGLPAVVLARHDELPGIASVWVDERVGMREAVEYLAALGHRSIARVTGIPDFVHTRARTDTFLTVAGELGMAARCVEADYTGAAGARATRRLLTAADRPSAIIYDNDVMAVAGLGVAQELGVRVPGDVSFVAWDDSPWCRLTYPTLSVVHHDVVAFGAAAAGALLRLIAGEEVPPQRFVTHLEPRASTARLGPPPS</sequence>
<reference evidence="5 6" key="1">
    <citation type="submission" date="2018-03" db="EMBL/GenBank/DDBJ databases">
        <title>Genomic Encyclopedia of Archaeal and Bacterial Type Strains, Phase II (KMG-II): from individual species to whole genera.</title>
        <authorList>
            <person name="Goeker M."/>
        </authorList>
    </citation>
    <scope>NUCLEOTIDE SEQUENCE [LARGE SCALE GENOMIC DNA]</scope>
    <source>
        <strain evidence="5 6">DSM 45601</strain>
    </source>
</reference>